<evidence type="ECO:0000256" key="1">
    <source>
        <dbReference type="SAM" id="MobiDB-lite"/>
    </source>
</evidence>
<dbReference type="EMBL" id="FO818640">
    <property type="protein sequence ID" value="CDM96647.1"/>
    <property type="molecule type" value="Genomic_DNA"/>
</dbReference>
<dbReference type="RefSeq" id="WP_008052611.1">
    <property type="nucleotide sequence ID" value="NZ_FO818640.1"/>
</dbReference>
<dbReference type="InterPro" id="IPR025478">
    <property type="entry name" value="COP23"/>
</dbReference>
<feature type="region of interest" description="Disordered" evidence="1">
    <location>
        <begin position="175"/>
        <end position="198"/>
    </location>
</feature>
<evidence type="ECO:0008006" key="4">
    <source>
        <dbReference type="Google" id="ProtNLM"/>
    </source>
</evidence>
<dbReference type="Pfam" id="PF14218">
    <property type="entry name" value="COP23"/>
    <property type="match status" value="1"/>
</dbReference>
<sequence length="198" mass="21431">MQKNPTVQLATVAAIALGGFAVFQPPDVAQAQATSFYCDMNSPIGYPTVYARTPAGNKPIVSLYSEYFSASGYSPERRCQEIAQRFTNFSHTGQLRYLTAGYVNNLPVICVVSDHGMPCASNTILFTMKADDPEPAESKLQRLFNIRRGASDILFESEDDAGVYINFDQFLGGVPAESSTPAPMTPSDPPSSQPGTAW</sequence>
<dbReference type="Proteomes" id="UP000032946">
    <property type="component" value="Chromosome"/>
</dbReference>
<evidence type="ECO:0000313" key="3">
    <source>
        <dbReference type="Proteomes" id="UP000032946"/>
    </source>
</evidence>
<protein>
    <recommendedName>
        <fullName evidence="4">Circadian oscillating protein COP23</fullName>
    </recommendedName>
</protein>
<dbReference type="AlphaFoldDB" id="A0A9P1P089"/>
<accession>A0A9P1P089</accession>
<keyword evidence="3" id="KW-1185">Reference proteome</keyword>
<name>A0A9P1P089_9CYAN</name>
<feature type="compositionally biased region" description="Pro residues" evidence="1">
    <location>
        <begin position="183"/>
        <end position="192"/>
    </location>
</feature>
<evidence type="ECO:0000313" key="2">
    <source>
        <dbReference type="EMBL" id="CDM96647.1"/>
    </source>
</evidence>
<gene>
    <name evidence="2" type="ORF">ARTHRO_41056</name>
</gene>
<reference evidence="2 3" key="1">
    <citation type="submission" date="2014-02" db="EMBL/GenBank/DDBJ databases">
        <authorList>
            <person name="Genoscope - CEA"/>
        </authorList>
    </citation>
    <scope>NUCLEOTIDE SEQUENCE [LARGE SCALE GENOMIC DNA]</scope>
    <source>
        <strain evidence="2 3">PCC 8005</strain>
    </source>
</reference>
<organism evidence="2 3">
    <name type="scientific">Limnospira indica PCC 8005</name>
    <dbReference type="NCBI Taxonomy" id="376219"/>
    <lineage>
        <taxon>Bacteria</taxon>
        <taxon>Bacillati</taxon>
        <taxon>Cyanobacteriota</taxon>
        <taxon>Cyanophyceae</taxon>
        <taxon>Oscillatoriophycideae</taxon>
        <taxon>Oscillatoriales</taxon>
        <taxon>Sirenicapillariaceae</taxon>
        <taxon>Limnospira</taxon>
    </lineage>
</organism>
<proteinExistence type="predicted"/>